<name>A0A370G5I0_9BACI</name>
<dbReference type="AlphaFoldDB" id="A0A370G5I0"/>
<dbReference type="EMBL" id="QQAY01000017">
    <property type="protein sequence ID" value="RDI38470.1"/>
    <property type="molecule type" value="Genomic_DNA"/>
</dbReference>
<evidence type="ECO:0000313" key="1">
    <source>
        <dbReference type="EMBL" id="RDI38470.1"/>
    </source>
</evidence>
<organism evidence="1 2">
    <name type="scientific">Falsibacillus pallidus</name>
    <dbReference type="NCBI Taxonomy" id="493781"/>
    <lineage>
        <taxon>Bacteria</taxon>
        <taxon>Bacillati</taxon>
        <taxon>Bacillota</taxon>
        <taxon>Bacilli</taxon>
        <taxon>Bacillales</taxon>
        <taxon>Bacillaceae</taxon>
        <taxon>Falsibacillus</taxon>
    </lineage>
</organism>
<dbReference type="Proteomes" id="UP000255326">
    <property type="component" value="Unassembled WGS sequence"/>
</dbReference>
<evidence type="ECO:0000313" key="2">
    <source>
        <dbReference type="Proteomes" id="UP000255326"/>
    </source>
</evidence>
<gene>
    <name evidence="1" type="ORF">DFR59_11711</name>
</gene>
<comment type="caution">
    <text evidence="1">The sequence shown here is derived from an EMBL/GenBank/DDBJ whole genome shotgun (WGS) entry which is preliminary data.</text>
</comment>
<proteinExistence type="predicted"/>
<keyword evidence="2" id="KW-1185">Reference proteome</keyword>
<accession>A0A370G5I0</accession>
<reference evidence="1 2" key="1">
    <citation type="submission" date="2018-07" db="EMBL/GenBank/DDBJ databases">
        <title>Genomic Encyclopedia of Type Strains, Phase IV (KMG-IV): sequencing the most valuable type-strain genomes for metagenomic binning, comparative biology and taxonomic classification.</title>
        <authorList>
            <person name="Goeker M."/>
        </authorList>
    </citation>
    <scope>NUCLEOTIDE SEQUENCE [LARGE SCALE GENOMIC DNA]</scope>
    <source>
        <strain evidence="1 2">DSM 25281</strain>
    </source>
</reference>
<sequence length="52" mass="6266">MAMSKEEKVKIKLTPDKKKEAEDLVQKLKEADNLPEVRYYFRKVKKIIEEQE</sequence>
<dbReference type="OrthoDB" id="2902910at2"/>
<dbReference type="RefSeq" id="WP_158538432.1">
    <property type="nucleotide sequence ID" value="NZ_QQAY01000017.1"/>
</dbReference>
<protein>
    <submittedName>
        <fullName evidence="1">Uncharacterized protein</fullName>
    </submittedName>
</protein>